<keyword evidence="1" id="KW-1133">Transmembrane helix</keyword>
<keyword evidence="1" id="KW-0812">Transmembrane</keyword>
<accession>U3A8C8</accession>
<dbReference type="EMBL" id="BATL01000039">
    <property type="protein sequence ID" value="GAD76201.1"/>
    <property type="molecule type" value="Genomic_DNA"/>
</dbReference>
<organism evidence="2 3">
    <name type="scientific">Vibrio azureus NBRC 104587</name>
    <dbReference type="NCBI Taxonomy" id="1219077"/>
    <lineage>
        <taxon>Bacteria</taxon>
        <taxon>Pseudomonadati</taxon>
        <taxon>Pseudomonadota</taxon>
        <taxon>Gammaproteobacteria</taxon>
        <taxon>Vibrionales</taxon>
        <taxon>Vibrionaceae</taxon>
        <taxon>Vibrio</taxon>
    </lineage>
</organism>
<evidence type="ECO:0000313" key="2">
    <source>
        <dbReference type="EMBL" id="GAD76201.1"/>
    </source>
</evidence>
<dbReference type="eggNOG" id="ENOG5032BQB">
    <property type="taxonomic scope" value="Bacteria"/>
</dbReference>
<name>U3A8C8_9VIBR</name>
<reference evidence="2 3" key="1">
    <citation type="submission" date="2013-09" db="EMBL/GenBank/DDBJ databases">
        <title>Whole genome shotgun sequence of Vibrio azureus NBRC 104587.</title>
        <authorList>
            <person name="Isaki S."/>
            <person name="Hosoyama A."/>
            <person name="Numata M."/>
            <person name="Hashimoto M."/>
            <person name="Hosoyama Y."/>
            <person name="Tsuchikane K."/>
            <person name="Noguchi M."/>
            <person name="Hirakata S."/>
            <person name="Ichikawa N."/>
            <person name="Ohji S."/>
            <person name="Yamazoe A."/>
            <person name="Fujita N."/>
        </authorList>
    </citation>
    <scope>NUCLEOTIDE SEQUENCE [LARGE SCALE GENOMIC DNA]</scope>
    <source>
        <strain evidence="2 3">NBRC 104587</strain>
    </source>
</reference>
<gene>
    <name evidence="2" type="ORF">VAZ01S_039_00260</name>
</gene>
<comment type="caution">
    <text evidence="2">The sequence shown here is derived from an EMBL/GenBank/DDBJ whole genome shotgun (WGS) entry which is preliminary data.</text>
</comment>
<protein>
    <submittedName>
        <fullName evidence="2">Uncharacterized protein</fullName>
    </submittedName>
</protein>
<dbReference type="STRING" id="1219077.VAZ01S_039_00260"/>
<feature type="transmembrane region" description="Helical" evidence="1">
    <location>
        <begin position="29"/>
        <end position="50"/>
    </location>
</feature>
<proteinExistence type="predicted"/>
<dbReference type="AlphaFoldDB" id="U3A8C8"/>
<evidence type="ECO:0000313" key="3">
    <source>
        <dbReference type="Proteomes" id="UP000016567"/>
    </source>
</evidence>
<sequence>MGEMGLLVLVCTAPIAVLGAVLAWQYDSIMLLLTGLILGPLSAFGLPNVVMHKLSRLKTHHCQHYASLRWDRFCHHQRYQCHSERFANRRS</sequence>
<keyword evidence="1" id="KW-0472">Membrane</keyword>
<dbReference type="Proteomes" id="UP000016567">
    <property type="component" value="Unassembled WGS sequence"/>
</dbReference>
<evidence type="ECO:0000256" key="1">
    <source>
        <dbReference type="SAM" id="Phobius"/>
    </source>
</evidence>
<keyword evidence="3" id="KW-1185">Reference proteome</keyword>